<dbReference type="EMBL" id="CP089291">
    <property type="protein sequence ID" value="UOF88673.1"/>
    <property type="molecule type" value="Genomic_DNA"/>
</dbReference>
<dbReference type="Gene3D" id="1.10.10.60">
    <property type="entry name" value="Homeodomain-like"/>
    <property type="match status" value="1"/>
</dbReference>
<dbReference type="PROSITE" id="PS50045">
    <property type="entry name" value="SIGMA54_INTERACT_4"/>
    <property type="match status" value="1"/>
</dbReference>
<evidence type="ECO:0000313" key="8">
    <source>
        <dbReference type="Proteomes" id="UP000830167"/>
    </source>
</evidence>
<dbReference type="InterPro" id="IPR027417">
    <property type="entry name" value="P-loop_NTPase"/>
</dbReference>
<proteinExistence type="predicted"/>
<dbReference type="InterPro" id="IPR003593">
    <property type="entry name" value="AAA+_ATPase"/>
</dbReference>
<dbReference type="PRINTS" id="PR01590">
    <property type="entry name" value="HTHFIS"/>
</dbReference>
<dbReference type="SUPFAM" id="SSF46689">
    <property type="entry name" value="Homeodomain-like"/>
    <property type="match status" value="1"/>
</dbReference>
<dbReference type="RefSeq" id="WP_347435352.1">
    <property type="nucleotide sequence ID" value="NZ_CP089291.1"/>
</dbReference>
<evidence type="ECO:0000259" key="5">
    <source>
        <dbReference type="PROSITE" id="PS50045"/>
    </source>
</evidence>
<evidence type="ECO:0000313" key="7">
    <source>
        <dbReference type="EMBL" id="UOF88673.1"/>
    </source>
</evidence>
<dbReference type="InterPro" id="IPR025944">
    <property type="entry name" value="Sigma_54_int_dom_CS"/>
</dbReference>
<dbReference type="InterPro" id="IPR009057">
    <property type="entry name" value="Homeodomain-like_sf"/>
</dbReference>
<feature type="domain" description="Sigma-54 factor interaction" evidence="5">
    <location>
        <begin position="149"/>
        <end position="379"/>
    </location>
</feature>
<keyword evidence="2" id="KW-0067">ATP-binding</keyword>
<dbReference type="PROSITE" id="PS00675">
    <property type="entry name" value="SIGMA54_INTERACT_1"/>
    <property type="match status" value="1"/>
</dbReference>
<dbReference type="PROSITE" id="PS00688">
    <property type="entry name" value="SIGMA54_INTERACT_3"/>
    <property type="match status" value="1"/>
</dbReference>
<dbReference type="InterPro" id="IPR058031">
    <property type="entry name" value="AAA_lid_NorR"/>
</dbReference>
<keyword evidence="8" id="KW-1185">Reference proteome</keyword>
<dbReference type="InterPro" id="IPR002078">
    <property type="entry name" value="Sigma_54_int"/>
</dbReference>
<dbReference type="Gene3D" id="3.30.450.20">
    <property type="entry name" value="PAS domain"/>
    <property type="match status" value="1"/>
</dbReference>
<dbReference type="CDD" id="cd00009">
    <property type="entry name" value="AAA"/>
    <property type="match status" value="1"/>
</dbReference>
<dbReference type="Proteomes" id="UP000830167">
    <property type="component" value="Chromosome"/>
</dbReference>
<accession>A0ABY4CE21</accession>
<dbReference type="Pfam" id="PF00158">
    <property type="entry name" value="Sigma54_activat"/>
    <property type="match status" value="1"/>
</dbReference>
<dbReference type="PANTHER" id="PTHR32071">
    <property type="entry name" value="TRANSCRIPTIONAL REGULATORY PROTEIN"/>
    <property type="match status" value="1"/>
</dbReference>
<evidence type="ECO:0000256" key="3">
    <source>
        <dbReference type="ARBA" id="ARBA00023015"/>
    </source>
</evidence>
<dbReference type="Gene3D" id="1.10.8.60">
    <property type="match status" value="1"/>
</dbReference>
<evidence type="ECO:0000259" key="6">
    <source>
        <dbReference type="PROSITE" id="PS50112"/>
    </source>
</evidence>
<keyword evidence="3" id="KW-0805">Transcription regulation</keyword>
<dbReference type="InterPro" id="IPR035965">
    <property type="entry name" value="PAS-like_dom_sf"/>
</dbReference>
<protein>
    <submittedName>
        <fullName evidence="7">Sigma 54-interacting transcriptional regulator</fullName>
    </submittedName>
</protein>
<dbReference type="Pfam" id="PF02954">
    <property type="entry name" value="HTH_8"/>
    <property type="match status" value="1"/>
</dbReference>
<dbReference type="CDD" id="cd00130">
    <property type="entry name" value="PAS"/>
    <property type="match status" value="1"/>
</dbReference>
<feature type="domain" description="PAS" evidence="6">
    <location>
        <begin position="11"/>
        <end position="47"/>
    </location>
</feature>
<dbReference type="InterPro" id="IPR025662">
    <property type="entry name" value="Sigma_54_int_dom_ATP-bd_1"/>
</dbReference>
<dbReference type="PROSITE" id="PS50112">
    <property type="entry name" value="PAS"/>
    <property type="match status" value="1"/>
</dbReference>
<dbReference type="PANTHER" id="PTHR32071:SF57">
    <property type="entry name" value="C4-DICARBOXYLATE TRANSPORT TRANSCRIPTIONAL REGULATORY PROTEIN DCTD"/>
    <property type="match status" value="1"/>
</dbReference>
<dbReference type="Pfam" id="PF13188">
    <property type="entry name" value="PAS_8"/>
    <property type="match status" value="1"/>
</dbReference>
<evidence type="ECO:0000256" key="4">
    <source>
        <dbReference type="ARBA" id="ARBA00023163"/>
    </source>
</evidence>
<dbReference type="Gene3D" id="3.40.50.300">
    <property type="entry name" value="P-loop containing nucleotide triphosphate hydrolases"/>
    <property type="match status" value="1"/>
</dbReference>
<dbReference type="Pfam" id="PF25601">
    <property type="entry name" value="AAA_lid_14"/>
    <property type="match status" value="1"/>
</dbReference>
<sequence length="455" mass="51321">MGPFQQNNEAEFNLYFEVLENAFQGIVVVDPGGYILFMNKAYKQFLGAEEVVGRHVTEVIENTRMHIVAQLGKAEVAGLQRIKGHDMIANRIPIYVEGKLIAVLGTVIFQDVRELHALAATVDRLKQEVAYYKEELRKKLGATYEFEQIVGATESMQAAKQLSQKVAKSDTTILITGESGTGKELFAHAIHAASRRNLGPFIRINCAAIPDALLESELFGYEEGAFTGAVRKGKKGKFELANHGTILLDEIGDMPLVLQSKLLRVLQEKEIERIGGTHPISIDVRVISSTNRNLQELVREGRFREDLYYRLHVVSIHIPPLRERLEDIPEIAKDLLDQLMESTGIPVNHIDPDVWNVLKRHDWPGNVRELRNVLERALHLMERDTLNATHIMIPISQIQEMTKPLRTLRETVRAAEKEAIVQVLAATNGDKLKAAKFLDISRSSLYQKLLDYEIV</sequence>
<keyword evidence="4" id="KW-0804">Transcription</keyword>
<dbReference type="SUPFAM" id="SSF52540">
    <property type="entry name" value="P-loop containing nucleoside triphosphate hydrolases"/>
    <property type="match status" value="1"/>
</dbReference>
<reference evidence="7" key="1">
    <citation type="submission" date="2021-12" db="EMBL/GenBank/DDBJ databases">
        <title>Alicyclobacillaceae gen. nov., sp. nov., isolated from chalcocite enrichment system.</title>
        <authorList>
            <person name="Jiang Z."/>
        </authorList>
    </citation>
    <scope>NUCLEOTIDE SEQUENCE</scope>
    <source>
        <strain evidence="7">MYW30-H2</strain>
    </source>
</reference>
<keyword evidence="1" id="KW-0547">Nucleotide-binding</keyword>
<evidence type="ECO:0000256" key="2">
    <source>
        <dbReference type="ARBA" id="ARBA00022840"/>
    </source>
</evidence>
<dbReference type="SUPFAM" id="SSF55785">
    <property type="entry name" value="PYP-like sensor domain (PAS domain)"/>
    <property type="match status" value="1"/>
</dbReference>
<dbReference type="InterPro" id="IPR002197">
    <property type="entry name" value="HTH_Fis"/>
</dbReference>
<dbReference type="NCBIfam" id="TIGR00229">
    <property type="entry name" value="sensory_box"/>
    <property type="match status" value="1"/>
</dbReference>
<organism evidence="7 8">
    <name type="scientific">Fodinisporobacter ferrooxydans</name>
    <dbReference type="NCBI Taxonomy" id="2901836"/>
    <lineage>
        <taxon>Bacteria</taxon>
        <taxon>Bacillati</taxon>
        <taxon>Bacillota</taxon>
        <taxon>Bacilli</taxon>
        <taxon>Bacillales</taxon>
        <taxon>Alicyclobacillaceae</taxon>
        <taxon>Fodinisporobacter</taxon>
    </lineage>
</organism>
<dbReference type="SMART" id="SM00382">
    <property type="entry name" value="AAA"/>
    <property type="match status" value="1"/>
</dbReference>
<dbReference type="SMART" id="SM00091">
    <property type="entry name" value="PAS"/>
    <property type="match status" value="1"/>
</dbReference>
<name>A0ABY4CE21_9BACL</name>
<dbReference type="InterPro" id="IPR000014">
    <property type="entry name" value="PAS"/>
</dbReference>
<gene>
    <name evidence="7" type="ORF">LSG31_12005</name>
</gene>
<evidence type="ECO:0000256" key="1">
    <source>
        <dbReference type="ARBA" id="ARBA00022741"/>
    </source>
</evidence>